<evidence type="ECO:0000256" key="1">
    <source>
        <dbReference type="SAM" id="MobiDB-lite"/>
    </source>
</evidence>
<feature type="region of interest" description="Disordered" evidence="1">
    <location>
        <begin position="90"/>
        <end position="109"/>
    </location>
</feature>
<comment type="caution">
    <text evidence="3">The sequence shown here is derived from an EMBL/GenBank/DDBJ whole genome shotgun (WGS) entry which is preliminary data.</text>
</comment>
<evidence type="ECO:0000256" key="2">
    <source>
        <dbReference type="SAM" id="SignalP"/>
    </source>
</evidence>
<feature type="compositionally biased region" description="Pro residues" evidence="1">
    <location>
        <begin position="95"/>
        <end position="106"/>
    </location>
</feature>
<feature type="chain" id="PRO_5040735998" description="Secreted protein" evidence="2">
    <location>
        <begin position="19"/>
        <end position="189"/>
    </location>
</feature>
<sequence length="189" mass="20261">MKLSVLLCATFAFIATEADSLRGNDAKIESDTQVALANNSCHPFKDFQGCYNAAKASCGGKGPDYVGYHNNNSDKCNVTCDKHSTTTTLCSNGPPVTPPATAPTPKPNECHPFGGDHGFEECYNAAKAYCPNGKLGSGSTVGYHNKNSDKCNVTCDKHSQPQTLCAPTTTTTTTYHTVHHHHHYHNQNA</sequence>
<keyword evidence="4" id="KW-1185">Reference proteome</keyword>
<gene>
    <name evidence="3" type="ORF">TrST_g11977</name>
</gene>
<reference evidence="4" key="1">
    <citation type="journal article" date="2023" name="Commun. Biol.">
        <title>Genome analysis of Parmales, the sister group of diatoms, reveals the evolutionary specialization of diatoms from phago-mixotrophs to photoautotrophs.</title>
        <authorList>
            <person name="Ban H."/>
            <person name="Sato S."/>
            <person name="Yoshikawa S."/>
            <person name="Yamada K."/>
            <person name="Nakamura Y."/>
            <person name="Ichinomiya M."/>
            <person name="Sato N."/>
            <person name="Blanc-Mathieu R."/>
            <person name="Endo H."/>
            <person name="Kuwata A."/>
            <person name="Ogata H."/>
        </authorList>
    </citation>
    <scope>NUCLEOTIDE SEQUENCE [LARGE SCALE GENOMIC DNA]</scope>
    <source>
        <strain evidence="4">NIES 3701</strain>
    </source>
</reference>
<dbReference type="Proteomes" id="UP001165085">
    <property type="component" value="Unassembled WGS sequence"/>
</dbReference>
<dbReference type="EMBL" id="BRXY01000126">
    <property type="protein sequence ID" value="GMH68530.1"/>
    <property type="molecule type" value="Genomic_DNA"/>
</dbReference>
<proteinExistence type="predicted"/>
<protein>
    <recommendedName>
        <fullName evidence="5">Secreted protein</fullName>
    </recommendedName>
</protein>
<name>A0A9W7AIS8_9STRA</name>
<evidence type="ECO:0008006" key="5">
    <source>
        <dbReference type="Google" id="ProtNLM"/>
    </source>
</evidence>
<accession>A0A9W7AIS8</accession>
<organism evidence="3 4">
    <name type="scientific">Triparma strigata</name>
    <dbReference type="NCBI Taxonomy" id="1606541"/>
    <lineage>
        <taxon>Eukaryota</taxon>
        <taxon>Sar</taxon>
        <taxon>Stramenopiles</taxon>
        <taxon>Ochrophyta</taxon>
        <taxon>Bolidophyceae</taxon>
        <taxon>Parmales</taxon>
        <taxon>Triparmaceae</taxon>
        <taxon>Triparma</taxon>
    </lineage>
</organism>
<evidence type="ECO:0000313" key="3">
    <source>
        <dbReference type="EMBL" id="GMH68530.1"/>
    </source>
</evidence>
<evidence type="ECO:0000313" key="4">
    <source>
        <dbReference type="Proteomes" id="UP001165085"/>
    </source>
</evidence>
<keyword evidence="2" id="KW-0732">Signal</keyword>
<feature type="signal peptide" evidence="2">
    <location>
        <begin position="1"/>
        <end position="18"/>
    </location>
</feature>
<dbReference type="AlphaFoldDB" id="A0A9W7AIS8"/>